<keyword evidence="2" id="KW-0472">Membrane</keyword>
<protein>
    <submittedName>
        <fullName evidence="3">Uncharacterized protein</fullName>
    </submittedName>
</protein>
<proteinExistence type="predicted"/>
<evidence type="ECO:0000256" key="1">
    <source>
        <dbReference type="SAM" id="MobiDB-lite"/>
    </source>
</evidence>
<evidence type="ECO:0000313" key="4">
    <source>
        <dbReference type="Proteomes" id="UP000054279"/>
    </source>
</evidence>
<gene>
    <name evidence="3" type="ORF">M422DRAFT_32346</name>
</gene>
<dbReference type="Proteomes" id="UP000054279">
    <property type="component" value="Unassembled WGS sequence"/>
</dbReference>
<evidence type="ECO:0000256" key="2">
    <source>
        <dbReference type="SAM" id="Phobius"/>
    </source>
</evidence>
<organism evidence="3 4">
    <name type="scientific">Sphaerobolus stellatus (strain SS14)</name>
    <dbReference type="NCBI Taxonomy" id="990650"/>
    <lineage>
        <taxon>Eukaryota</taxon>
        <taxon>Fungi</taxon>
        <taxon>Dikarya</taxon>
        <taxon>Basidiomycota</taxon>
        <taxon>Agaricomycotina</taxon>
        <taxon>Agaricomycetes</taxon>
        <taxon>Phallomycetidae</taxon>
        <taxon>Geastrales</taxon>
        <taxon>Sphaerobolaceae</taxon>
        <taxon>Sphaerobolus</taxon>
    </lineage>
</organism>
<evidence type="ECO:0000313" key="3">
    <source>
        <dbReference type="EMBL" id="KIJ40311.1"/>
    </source>
</evidence>
<feature type="transmembrane region" description="Helical" evidence="2">
    <location>
        <begin position="35"/>
        <end position="54"/>
    </location>
</feature>
<accession>A0A0C9VQX6</accession>
<keyword evidence="2" id="KW-1133">Transmembrane helix</keyword>
<feature type="compositionally biased region" description="Basic and acidic residues" evidence="1">
    <location>
        <begin position="101"/>
        <end position="110"/>
    </location>
</feature>
<reference evidence="3 4" key="1">
    <citation type="submission" date="2014-06" db="EMBL/GenBank/DDBJ databases">
        <title>Evolutionary Origins and Diversification of the Mycorrhizal Mutualists.</title>
        <authorList>
            <consortium name="DOE Joint Genome Institute"/>
            <consortium name="Mycorrhizal Genomics Consortium"/>
            <person name="Kohler A."/>
            <person name="Kuo A."/>
            <person name="Nagy L.G."/>
            <person name="Floudas D."/>
            <person name="Copeland A."/>
            <person name="Barry K.W."/>
            <person name="Cichocki N."/>
            <person name="Veneault-Fourrey C."/>
            <person name="LaButti K."/>
            <person name="Lindquist E.A."/>
            <person name="Lipzen A."/>
            <person name="Lundell T."/>
            <person name="Morin E."/>
            <person name="Murat C."/>
            <person name="Riley R."/>
            <person name="Ohm R."/>
            <person name="Sun H."/>
            <person name="Tunlid A."/>
            <person name="Henrissat B."/>
            <person name="Grigoriev I.V."/>
            <person name="Hibbett D.S."/>
            <person name="Martin F."/>
        </authorList>
    </citation>
    <scope>NUCLEOTIDE SEQUENCE [LARGE SCALE GENOMIC DNA]</scope>
    <source>
        <strain evidence="3 4">SS14</strain>
    </source>
</reference>
<dbReference type="HOGENOM" id="CLU_2172707_0_0_1"/>
<dbReference type="AlphaFoldDB" id="A0A0C9VQX6"/>
<keyword evidence="2" id="KW-0812">Transmembrane</keyword>
<sequence length="110" mass="12715">MVTTAINAQVEFTLVIRPGSLVLTFNRPAFDFARIMVQGWLQFLAILIICYFFVNIARWNRPLDGKQHFQFTTFKASKSAVEPSTAHSSTQDLVHNWKHPFQHDGPNKFY</sequence>
<keyword evidence="4" id="KW-1185">Reference proteome</keyword>
<name>A0A0C9VQX6_SPHS4</name>
<feature type="region of interest" description="Disordered" evidence="1">
    <location>
        <begin position="79"/>
        <end position="110"/>
    </location>
</feature>
<dbReference type="EMBL" id="KN837145">
    <property type="protein sequence ID" value="KIJ40311.1"/>
    <property type="molecule type" value="Genomic_DNA"/>
</dbReference>